<sequence length="373" mass="40507">MAVSVPNMADALWQRAGAAIRRALAWWGAGLAAWLPARLRTTLCGQARLQLQLQGDVLRVLAVQAGPARLLAELPLPLPPMDDPLRRVLRQDVADWPRWLLLPASLGLRRPLLLPAAARERLREVLAFEIERQTPFAAEEVLYDGRLLGTRDDGQLQVELVVLPLRQFQAASAGLGGLIDRLAGVDLLDAQGQLLGVNVLTPARRYRARNRDWLWSLGLAALAVLALLAGLQQVVDNRRAAAAALQAQMTARAAQARQVAEQRQRLLDAVEGGAWLRAQRNGRPSAVEVMDALAQRLPDGTFLEKLAIDGDQLTLIGLSNQAAALVGKLEGAPQWRAPALSGALQQDPRTRMDRFTLVAQLRSAPATEAGDGR</sequence>
<dbReference type="PANTHER" id="PTHR40278:SF1">
    <property type="entry name" value="DNA UTILIZATION PROTEIN HOFN"/>
    <property type="match status" value="1"/>
</dbReference>
<dbReference type="InterPro" id="IPR052534">
    <property type="entry name" value="Extracell_DNA_Util/SecSys_Comp"/>
</dbReference>
<dbReference type="PANTHER" id="PTHR40278">
    <property type="entry name" value="DNA UTILIZATION PROTEIN HOFN"/>
    <property type="match status" value="1"/>
</dbReference>
<dbReference type="OrthoDB" id="5621075at2"/>
<evidence type="ECO:0000313" key="3">
    <source>
        <dbReference type="Proteomes" id="UP000242857"/>
    </source>
</evidence>
<dbReference type="InterPro" id="IPR007813">
    <property type="entry name" value="PilN"/>
</dbReference>
<reference evidence="3" key="1">
    <citation type="submission" date="2016-11" db="EMBL/GenBank/DDBJ databases">
        <authorList>
            <person name="Varghese N."/>
            <person name="Submissions S."/>
        </authorList>
    </citation>
    <scope>NUCLEOTIDE SEQUENCE [LARGE SCALE GENOMIC DNA]</scope>
    <source>
        <strain evidence="3">DSM 14834</strain>
    </source>
</reference>
<keyword evidence="1" id="KW-0812">Transmembrane</keyword>
<dbReference type="STRING" id="213588.SAMN02745204_01115"/>
<dbReference type="EMBL" id="FQUK01000014">
    <property type="protein sequence ID" value="SHE77207.1"/>
    <property type="molecule type" value="Genomic_DNA"/>
</dbReference>
<proteinExistence type="predicted"/>
<dbReference type="Pfam" id="PF05137">
    <property type="entry name" value="PilN"/>
    <property type="match status" value="1"/>
</dbReference>
<feature type="transmembrane region" description="Helical" evidence="1">
    <location>
        <begin position="213"/>
        <end position="231"/>
    </location>
</feature>
<organism evidence="2 3">
    <name type="scientific">Thermomonas hydrothermalis</name>
    <dbReference type="NCBI Taxonomy" id="213588"/>
    <lineage>
        <taxon>Bacteria</taxon>
        <taxon>Pseudomonadati</taxon>
        <taxon>Pseudomonadota</taxon>
        <taxon>Gammaproteobacteria</taxon>
        <taxon>Lysobacterales</taxon>
        <taxon>Lysobacteraceae</taxon>
        <taxon>Thermomonas</taxon>
    </lineage>
</organism>
<name>A0A1M4W7N3_9GAMM</name>
<accession>A0A1M4W7N3</accession>
<protein>
    <submittedName>
        <fullName evidence="2">General secretion pathway protein L</fullName>
    </submittedName>
</protein>
<keyword evidence="1" id="KW-0472">Membrane</keyword>
<dbReference type="InterPro" id="IPR043129">
    <property type="entry name" value="ATPase_NBD"/>
</dbReference>
<dbReference type="RefSeq" id="WP_084602363.1">
    <property type="nucleotide sequence ID" value="NZ_FQUK01000014.1"/>
</dbReference>
<keyword evidence="1" id="KW-1133">Transmembrane helix</keyword>
<gene>
    <name evidence="2" type="ORF">SAMN02745204_01115</name>
</gene>
<evidence type="ECO:0000313" key="2">
    <source>
        <dbReference type="EMBL" id="SHE77207.1"/>
    </source>
</evidence>
<keyword evidence="3" id="KW-1185">Reference proteome</keyword>
<dbReference type="Gene3D" id="3.30.1490.300">
    <property type="match status" value="1"/>
</dbReference>
<evidence type="ECO:0000256" key="1">
    <source>
        <dbReference type="SAM" id="Phobius"/>
    </source>
</evidence>
<dbReference type="SUPFAM" id="SSF53067">
    <property type="entry name" value="Actin-like ATPase domain"/>
    <property type="match status" value="1"/>
</dbReference>
<dbReference type="Proteomes" id="UP000242857">
    <property type="component" value="Unassembled WGS sequence"/>
</dbReference>
<dbReference type="AlphaFoldDB" id="A0A1M4W7N3"/>